<sequence length="81" mass="9320">MFQIGDHYFGGLFSKKEDVYKYVGIILLTVQQASMPLMVRSTRYRKENDVFITTVNVFIMEIVKLVVCSAILIAKEKSIIK</sequence>
<name>A0AC35G5Z1_9BILA</name>
<protein>
    <submittedName>
        <fullName evidence="2">Uncharacterized protein</fullName>
    </submittedName>
</protein>
<dbReference type="Proteomes" id="UP000887580">
    <property type="component" value="Unplaced"/>
</dbReference>
<accession>A0AC35G5Z1</accession>
<proteinExistence type="predicted"/>
<dbReference type="WBParaSite" id="PS1159_v2.g24442.t1">
    <property type="protein sequence ID" value="PS1159_v2.g24442.t1"/>
    <property type="gene ID" value="PS1159_v2.g24442"/>
</dbReference>
<evidence type="ECO:0000313" key="2">
    <source>
        <dbReference type="WBParaSite" id="PS1159_v2.g24442.t1"/>
    </source>
</evidence>
<organism evidence="1 2">
    <name type="scientific">Panagrolaimus sp. PS1159</name>
    <dbReference type="NCBI Taxonomy" id="55785"/>
    <lineage>
        <taxon>Eukaryota</taxon>
        <taxon>Metazoa</taxon>
        <taxon>Ecdysozoa</taxon>
        <taxon>Nematoda</taxon>
        <taxon>Chromadorea</taxon>
        <taxon>Rhabditida</taxon>
        <taxon>Tylenchina</taxon>
        <taxon>Panagrolaimomorpha</taxon>
        <taxon>Panagrolaimoidea</taxon>
        <taxon>Panagrolaimidae</taxon>
        <taxon>Panagrolaimus</taxon>
    </lineage>
</organism>
<reference evidence="2" key="1">
    <citation type="submission" date="2022-11" db="UniProtKB">
        <authorList>
            <consortium name="WormBaseParasite"/>
        </authorList>
    </citation>
    <scope>IDENTIFICATION</scope>
</reference>
<evidence type="ECO:0000313" key="1">
    <source>
        <dbReference type="Proteomes" id="UP000887580"/>
    </source>
</evidence>